<evidence type="ECO:0000313" key="1">
    <source>
        <dbReference type="EMBL" id="GBN42647.1"/>
    </source>
</evidence>
<evidence type="ECO:0000313" key="2">
    <source>
        <dbReference type="Proteomes" id="UP000499080"/>
    </source>
</evidence>
<organism evidence="1 2">
    <name type="scientific">Araneus ventricosus</name>
    <name type="common">Orbweaver spider</name>
    <name type="synonym">Epeira ventricosa</name>
    <dbReference type="NCBI Taxonomy" id="182803"/>
    <lineage>
        <taxon>Eukaryota</taxon>
        <taxon>Metazoa</taxon>
        <taxon>Ecdysozoa</taxon>
        <taxon>Arthropoda</taxon>
        <taxon>Chelicerata</taxon>
        <taxon>Arachnida</taxon>
        <taxon>Araneae</taxon>
        <taxon>Araneomorphae</taxon>
        <taxon>Entelegynae</taxon>
        <taxon>Araneoidea</taxon>
        <taxon>Araneidae</taxon>
        <taxon>Araneus</taxon>
    </lineage>
</organism>
<dbReference type="AlphaFoldDB" id="A0A4Y2NXE6"/>
<protein>
    <submittedName>
        <fullName evidence="1">Uncharacterized protein</fullName>
    </submittedName>
</protein>
<reference evidence="1 2" key="1">
    <citation type="journal article" date="2019" name="Sci. Rep.">
        <title>Orb-weaving spider Araneus ventricosus genome elucidates the spidroin gene catalogue.</title>
        <authorList>
            <person name="Kono N."/>
            <person name="Nakamura H."/>
            <person name="Ohtoshi R."/>
            <person name="Moran D.A.P."/>
            <person name="Shinohara A."/>
            <person name="Yoshida Y."/>
            <person name="Fujiwara M."/>
            <person name="Mori M."/>
            <person name="Tomita M."/>
            <person name="Arakawa K."/>
        </authorList>
    </citation>
    <scope>NUCLEOTIDE SEQUENCE [LARGE SCALE GENOMIC DNA]</scope>
</reference>
<proteinExistence type="predicted"/>
<accession>A0A4Y2NXE6</accession>
<dbReference type="EMBL" id="BGPR01009842">
    <property type="protein sequence ID" value="GBN42647.1"/>
    <property type="molecule type" value="Genomic_DNA"/>
</dbReference>
<comment type="caution">
    <text evidence="1">The sequence shown here is derived from an EMBL/GenBank/DDBJ whole genome shotgun (WGS) entry which is preliminary data.</text>
</comment>
<keyword evidence="2" id="KW-1185">Reference proteome</keyword>
<gene>
    <name evidence="1" type="ORF">AVEN_61136_1</name>
</gene>
<name>A0A4Y2NXE6_ARAVE</name>
<dbReference type="Proteomes" id="UP000499080">
    <property type="component" value="Unassembled WGS sequence"/>
</dbReference>
<sequence>MALKRKSFEFIRYCVILPKAAQRPSYVSMFCRSLGSKGLGHWEECLKVVFFSFVQSSFVPSTYNRLLFHPIRRLDERKSATNLFRSKFREEKIVNSP</sequence>